<name>A0A4R4IXL1_PHOLU</name>
<protein>
    <submittedName>
        <fullName evidence="2">Uncharacterized protein</fullName>
    </submittedName>
</protein>
<comment type="caution">
    <text evidence="2">The sequence shown here is derived from an EMBL/GenBank/DDBJ whole genome shotgun (WGS) entry which is preliminary data.</text>
</comment>
<dbReference type="RefSeq" id="WP_132347860.1">
    <property type="nucleotide sequence ID" value="NZ_CAWOLF010000030.1"/>
</dbReference>
<organism evidence="2 3">
    <name type="scientific">Photorhabdus luminescens subsp. mexicana</name>
    <dbReference type="NCBI Taxonomy" id="2100167"/>
    <lineage>
        <taxon>Bacteria</taxon>
        <taxon>Pseudomonadati</taxon>
        <taxon>Pseudomonadota</taxon>
        <taxon>Gammaproteobacteria</taxon>
        <taxon>Enterobacterales</taxon>
        <taxon>Morganellaceae</taxon>
        <taxon>Photorhabdus</taxon>
    </lineage>
</organism>
<keyword evidence="1" id="KW-0732">Signal</keyword>
<proteinExistence type="predicted"/>
<evidence type="ECO:0000256" key="1">
    <source>
        <dbReference type="SAM" id="SignalP"/>
    </source>
</evidence>
<dbReference type="Proteomes" id="UP000295550">
    <property type="component" value="Unassembled WGS sequence"/>
</dbReference>
<feature type="chain" id="PRO_5020533826" evidence="1">
    <location>
        <begin position="29"/>
        <end position="178"/>
    </location>
</feature>
<sequence>MGQWRSRFNGRIILLSVAILSFSISAIAAGPDCSDINGWATQLTANSLNDFGIDRHNIDFDKTQTSLILSEKLNKSEVAIILQREIAKAEKDKILSDKHEFDDIYLSHPIYRQMYHVTFINKSRDKLNFITTTLASDDECSIGIENIYQISKEIQKYQYCQLELLKYSIYVAIKRSLT</sequence>
<feature type="signal peptide" evidence="1">
    <location>
        <begin position="1"/>
        <end position="28"/>
    </location>
</feature>
<dbReference type="AlphaFoldDB" id="A0A4R4IXL1"/>
<evidence type="ECO:0000313" key="3">
    <source>
        <dbReference type="Proteomes" id="UP000295550"/>
    </source>
</evidence>
<accession>A0A4R4IXL1</accession>
<dbReference type="EMBL" id="PUJX01000030">
    <property type="protein sequence ID" value="TDB45452.1"/>
    <property type="molecule type" value="Genomic_DNA"/>
</dbReference>
<gene>
    <name evidence="2" type="ORF">C5468_20880</name>
</gene>
<reference evidence="2 3" key="1">
    <citation type="journal article" date="2019" name="Int. J. Syst. Evol. Microbiol.">
        <title>Photorhabdus khanii subsp. guanajuatensis subsp. nov., isolated from Heterorhabditis atacamensis, and Photorhabdus luminescens subsp. mexicana subsp. nov., isolated from Heterorhabditis mexicana entomopathogenic nematodes.</title>
        <authorList>
            <person name="Machado R.A.R."/>
            <person name="Bruno P."/>
            <person name="Arce C.C.M."/>
            <person name="Liechti N."/>
            <person name="Kohler A."/>
            <person name="Bernal J."/>
            <person name="Bruggmann R."/>
            <person name="Turlings T.C.J."/>
        </authorList>
    </citation>
    <scope>NUCLEOTIDE SEQUENCE [LARGE SCALE GENOMIC DNA]</scope>
    <source>
        <strain evidence="2 3">MEX47-22</strain>
    </source>
</reference>
<evidence type="ECO:0000313" key="2">
    <source>
        <dbReference type="EMBL" id="TDB45452.1"/>
    </source>
</evidence>